<evidence type="ECO:0000313" key="3">
    <source>
        <dbReference type="Proteomes" id="UP000008372"/>
    </source>
</evidence>
<keyword evidence="3" id="KW-1185">Reference proteome</keyword>
<sequence>MNTTTSHTQSSASNLAPNHALGTQQMPPLHQPNRLSQVALAISIALVSQQSFAGVQTDENTHSNVSMGNFNFGIYDQSVWAPDGPSSFQVDWELTSKDWDSVFGRPPRARLGVGRVEGGCFLGTCAYFGAAAGVQLEAYMLPYLNLNLEPGTFDATAHYTPTVSYQFEGLGTDRFSLDTRSGLHQESSSFSVDAPRFELKTGLNIQTNLSLFAQACIVDCFIDEKYVIPGTTTNFDVDLLRIDTFKGEFSYLNPNLDEVSAQDIVDFIAGDANVMDAFYHQITAEDVANKVKEQADKRLSEGNATTVKNLLEIDTGPISIELSNPFTENAQGSINHGSFSASLGGDLLDVSLDIDQVIGYAFGLPNGGTLEFEEGPVTADLTIGDINAGPTVDLIQDISVTPELMVNMQFDNEIFVAGRIGKQTSYYGAWDNLPDFALLADSNILRDGEQPEDKTVNASTAFSLNATVKNRTYLDIGGQVSGELLSASIDIDDFTALEIGPLMSFEEEASLFEVDVYNNSFALNRWSSIDANGIETGVRTLQGENLSFNGFGEIVFQGRSEGDFDSGANDTYYYDDDRIDQYLTADELIRYDAGERYYNQIQDNTLKNRLYQEFTVDQYQAGQIMQDGKLTVNSNRTMTIEAEASVEMGMDNNYRVRNIFEEAEDRTELGLVNQGQLNVYGEIYSNAGIENQQYVFRNTSDAQISVGANGWLKFDGNMQNQGEIDNYGRIENTAEASWSTGKIDNKVGASFDVYGSFELINNDRISDQYSNDGTVEVYKGGELVVKSSGGQGTLNNSGTLFIEHGAELRTNNTTNSATTVINNQGLVESAGYVFNSARSTINNGTSASVSPDNITNSMVAWHASRSAIELQYNADEGYLDTNQQMESAANANRTAKLYWHDDPWSNEAAYAATSNTLNNYRKDGGTLDQAYQAVQIEVDTLKSAGFGVWENNKDALLVNEGTFNNNAVMVNNVGALFYNEGKLNNSGYLSNTGRLVSQNSSGIINKGLIENGTSSVKLANISTMVVMDHLDNTGHIINHDTMSNYGEIYHEQAIASSPLQAKITNHGLLSNVGTLHNAAQLSNEQGAQIDNFGRFENNATLNNHGFLNNGIENQGATTINDNASVIANAQLFNNTSRALEVEDIQLTKLLTKFENESARQSLNGFKGEVSDTSSNAFAIHLYEKYLVSDQAYGYGPRAGTLEDNRESIRDWVTSRGQLRQETKDACHNNMLECYKIYYGDREDVNDSVNAINYDLGDNNTGIQHYSQYADSGLEENINGAQGERGDNQNRFEWTMLMMLSAEGLSLDSVLDLEAMQNINPGQLNPQDEARLFKSNYFAYGDSDNFGSGDIIGLDALYALWIDKAFLETSGGYGRHGKSFTLNDARPNQNSASYALVSLYQGVHQSAEQIIALNETLSSLDIDLSNVTSVDATLVNNDTINNHGVINNRGSIINQTGSIINNDGAIINAAGANIDNDGMMVTDNNGVLLSSGTMTNSGTLDVKSGTIINEGSLINSGDILLSALFIDGGEQATVENALFTNNGYIENNASGLIEVGINSQQIDTLAGTANGNYFESTFENLGQLVNRGRIVVNDILFNSGIIVNLEGAKFENNGLINNARGSLVSFADSTTLDGSIINNGLISIADSELLTLTGGVMGSGTFAGDVMLSGTHINPGNSPGLMTFDGNVSALDTSWVFEIMGTERGISYDAIDITGNLTWLDLYHSFTIYSFIDFDTVMGFGFNFVNVSGDILDGDGNVITDLTSTLLTFSDNWLGRWIAGIDGWSLALEYIADEFTYDLQYPDRLGDNTSDVPAPPVWMFLFFSAAFLILRKDDPVPPRKEDLVP</sequence>
<comment type="caution">
    <text evidence="2">The sequence shown here is derived from an EMBL/GenBank/DDBJ whole genome shotgun (WGS) entry which is preliminary data.</text>
</comment>
<organism evidence="2 3">
    <name type="scientific">Paraglaciecola agarilytica NO2</name>
    <dbReference type="NCBI Taxonomy" id="1125747"/>
    <lineage>
        <taxon>Bacteria</taxon>
        <taxon>Pseudomonadati</taxon>
        <taxon>Pseudomonadota</taxon>
        <taxon>Gammaproteobacteria</taxon>
        <taxon>Alteromonadales</taxon>
        <taxon>Alteromonadaceae</taxon>
        <taxon>Paraglaciecola</taxon>
    </lineage>
</organism>
<protein>
    <submittedName>
        <fullName evidence="2">Uncharacterized protein</fullName>
    </submittedName>
</protein>
<evidence type="ECO:0000256" key="1">
    <source>
        <dbReference type="SAM" id="MobiDB-lite"/>
    </source>
</evidence>
<gene>
    <name evidence="2" type="ORF">GAGA_1039</name>
</gene>
<dbReference type="RefSeq" id="WP_008302730.1">
    <property type="nucleotide sequence ID" value="NZ_BAEK01000020.1"/>
</dbReference>
<dbReference type="EMBL" id="BAEK01000020">
    <property type="protein sequence ID" value="GAC03902.1"/>
    <property type="molecule type" value="Genomic_DNA"/>
</dbReference>
<name>A0ABQ0I3P8_9ALTE</name>
<feature type="region of interest" description="Disordered" evidence="1">
    <location>
        <begin position="1"/>
        <end position="30"/>
    </location>
</feature>
<evidence type="ECO:0000313" key="2">
    <source>
        <dbReference type="EMBL" id="GAC03902.1"/>
    </source>
</evidence>
<feature type="compositionally biased region" description="Polar residues" evidence="1">
    <location>
        <begin position="1"/>
        <end position="26"/>
    </location>
</feature>
<proteinExistence type="predicted"/>
<reference evidence="2 3" key="1">
    <citation type="journal article" date="2014" name="Environ. Microbiol.">
        <title>Comparative genomics of the marine bacterial genus Glaciecola reveals the high degree of genomic diversity and genomic characteristic for cold adaptation.</title>
        <authorList>
            <person name="Qin Q.L."/>
            <person name="Xie B.B."/>
            <person name="Yu Y."/>
            <person name="Shu Y.L."/>
            <person name="Rong J.C."/>
            <person name="Zhang Y.J."/>
            <person name="Zhao D.L."/>
            <person name="Chen X.L."/>
            <person name="Zhang X.Y."/>
            <person name="Chen B."/>
            <person name="Zhou B.C."/>
            <person name="Zhang Y.Z."/>
        </authorList>
    </citation>
    <scope>NUCLEOTIDE SEQUENCE [LARGE SCALE GENOMIC DNA]</scope>
    <source>
        <strain evidence="2 3">NO2</strain>
    </source>
</reference>
<dbReference type="Proteomes" id="UP000008372">
    <property type="component" value="Unassembled WGS sequence"/>
</dbReference>
<accession>A0ABQ0I3P8</accession>